<feature type="chain" id="PRO_5034126170" evidence="1">
    <location>
        <begin position="24"/>
        <end position="303"/>
    </location>
</feature>
<dbReference type="EMBL" id="JACAZH010000014">
    <property type="protein sequence ID" value="KAF7350620.1"/>
    <property type="molecule type" value="Genomic_DNA"/>
</dbReference>
<protein>
    <submittedName>
        <fullName evidence="2">Uncharacterized protein</fullName>
    </submittedName>
</protein>
<dbReference type="Proteomes" id="UP000623467">
    <property type="component" value="Unassembled WGS sequence"/>
</dbReference>
<evidence type="ECO:0000256" key="1">
    <source>
        <dbReference type="SAM" id="SignalP"/>
    </source>
</evidence>
<proteinExistence type="predicted"/>
<keyword evidence="3" id="KW-1185">Reference proteome</keyword>
<keyword evidence="1" id="KW-0732">Signal</keyword>
<dbReference type="AlphaFoldDB" id="A0A8H7CUD0"/>
<comment type="caution">
    <text evidence="2">The sequence shown here is derived from an EMBL/GenBank/DDBJ whole genome shotgun (WGS) entry which is preliminary data.</text>
</comment>
<evidence type="ECO:0000313" key="3">
    <source>
        <dbReference type="Proteomes" id="UP000623467"/>
    </source>
</evidence>
<sequence>MFISKSLLTCASLLVVLSAQTSAYVPNARDNGAESVEIARRATISQLAAKQTSKKTVFEACTGDDQCQQGCCGFSTGKCAGPDVAQTNGSGGCGRGSKVPNCNVATLLGFKNCIAGAKNNNLKDAAIQQSAAFVSQLDGLPFTPAKRDIDEELSLSRRTATIAQLAAKQTSKKTVFEACTGDDQCQQGCCGFSTGKCAGPDVAQTNGSGGCGRGSKAPNCNVATLLGFKNCIAGAKNNNLKDAAIQQSAAFVSQLDNLPFTPSKRYIDEEINIARREGKFAPGLLKARVAELELETRQYDELD</sequence>
<accession>A0A8H7CUD0</accession>
<organism evidence="2 3">
    <name type="scientific">Mycena sanguinolenta</name>
    <dbReference type="NCBI Taxonomy" id="230812"/>
    <lineage>
        <taxon>Eukaryota</taxon>
        <taxon>Fungi</taxon>
        <taxon>Dikarya</taxon>
        <taxon>Basidiomycota</taxon>
        <taxon>Agaricomycotina</taxon>
        <taxon>Agaricomycetes</taxon>
        <taxon>Agaricomycetidae</taxon>
        <taxon>Agaricales</taxon>
        <taxon>Marasmiineae</taxon>
        <taxon>Mycenaceae</taxon>
        <taxon>Mycena</taxon>
    </lineage>
</organism>
<feature type="signal peptide" evidence="1">
    <location>
        <begin position="1"/>
        <end position="23"/>
    </location>
</feature>
<reference evidence="2" key="1">
    <citation type="submission" date="2020-05" db="EMBL/GenBank/DDBJ databases">
        <title>Mycena genomes resolve the evolution of fungal bioluminescence.</title>
        <authorList>
            <person name="Tsai I.J."/>
        </authorList>
    </citation>
    <scope>NUCLEOTIDE SEQUENCE</scope>
    <source>
        <strain evidence="2">160909Yilan</strain>
    </source>
</reference>
<name>A0A8H7CUD0_9AGAR</name>
<evidence type="ECO:0000313" key="2">
    <source>
        <dbReference type="EMBL" id="KAF7350620.1"/>
    </source>
</evidence>
<dbReference type="OrthoDB" id="2132010at2759"/>
<gene>
    <name evidence="2" type="ORF">MSAN_01622100</name>
</gene>